<evidence type="ECO:0000313" key="8">
    <source>
        <dbReference type="Proteomes" id="UP001158066"/>
    </source>
</evidence>
<dbReference type="PANTHER" id="PTHR32196">
    <property type="entry name" value="ABC TRANSPORTER PERMEASE PROTEIN YPHD-RELATED-RELATED"/>
    <property type="match status" value="1"/>
</dbReference>
<feature type="transmembrane region" description="Helical" evidence="6">
    <location>
        <begin position="141"/>
        <end position="160"/>
    </location>
</feature>
<reference evidence="7" key="1">
    <citation type="submission" date="2017-05" db="EMBL/GenBank/DDBJ databases">
        <authorList>
            <person name="Varghese N."/>
            <person name="Submissions S."/>
        </authorList>
    </citation>
    <scope>NUCLEOTIDE SEQUENCE</scope>
    <source>
        <strain evidence="7">Su22</strain>
    </source>
</reference>
<evidence type="ECO:0000256" key="2">
    <source>
        <dbReference type="ARBA" id="ARBA00022475"/>
    </source>
</evidence>
<keyword evidence="5 6" id="KW-0472">Membrane</keyword>
<keyword evidence="4 6" id="KW-1133">Transmembrane helix</keyword>
<dbReference type="Proteomes" id="UP001158066">
    <property type="component" value="Unassembled WGS sequence"/>
</dbReference>
<evidence type="ECO:0000256" key="6">
    <source>
        <dbReference type="SAM" id="Phobius"/>
    </source>
</evidence>
<organism evidence="7 8">
    <name type="scientific">Anoxynatronum buryatiense</name>
    <dbReference type="NCBI Taxonomy" id="489973"/>
    <lineage>
        <taxon>Bacteria</taxon>
        <taxon>Bacillati</taxon>
        <taxon>Bacillota</taxon>
        <taxon>Clostridia</taxon>
        <taxon>Eubacteriales</taxon>
        <taxon>Clostridiaceae</taxon>
        <taxon>Anoxynatronum</taxon>
    </lineage>
</organism>
<comment type="caution">
    <text evidence="7">The sequence shown here is derived from an EMBL/GenBank/DDBJ whole genome shotgun (WGS) entry which is preliminary data.</text>
</comment>
<evidence type="ECO:0000256" key="4">
    <source>
        <dbReference type="ARBA" id="ARBA00022989"/>
    </source>
</evidence>
<dbReference type="Pfam" id="PF02653">
    <property type="entry name" value="BPD_transp_2"/>
    <property type="match status" value="1"/>
</dbReference>
<gene>
    <name evidence="7" type="ORF">SAMN06296020_12410</name>
</gene>
<proteinExistence type="predicted"/>
<feature type="transmembrane region" description="Helical" evidence="6">
    <location>
        <begin position="99"/>
        <end position="129"/>
    </location>
</feature>
<feature type="transmembrane region" description="Helical" evidence="6">
    <location>
        <begin position="68"/>
        <end position="87"/>
    </location>
</feature>
<keyword evidence="8" id="KW-1185">Reference proteome</keyword>
<accession>A0AA46AKJ6</accession>
<feature type="transmembrane region" description="Helical" evidence="6">
    <location>
        <begin position="232"/>
        <end position="251"/>
    </location>
</feature>
<dbReference type="InterPro" id="IPR001851">
    <property type="entry name" value="ABC_transp_permease"/>
</dbReference>
<evidence type="ECO:0000256" key="1">
    <source>
        <dbReference type="ARBA" id="ARBA00004651"/>
    </source>
</evidence>
<keyword evidence="3 6" id="KW-0812">Transmembrane</keyword>
<keyword evidence="2" id="KW-1003">Cell membrane</keyword>
<protein>
    <submittedName>
        <fullName evidence="7">Monosaccharide ABC transporter membrane protein, CUT2 family</fullName>
    </submittedName>
</protein>
<dbReference type="AlphaFoldDB" id="A0AA46AKJ6"/>
<dbReference type="GO" id="GO:0005886">
    <property type="term" value="C:plasma membrane"/>
    <property type="evidence" value="ECO:0007669"/>
    <property type="project" value="UniProtKB-SubCell"/>
</dbReference>
<comment type="subcellular location">
    <subcellularLocation>
        <location evidence="1">Cell membrane</location>
        <topology evidence="1">Multi-pass membrane protein</topology>
    </subcellularLocation>
</comment>
<evidence type="ECO:0000256" key="3">
    <source>
        <dbReference type="ARBA" id="ARBA00022692"/>
    </source>
</evidence>
<feature type="transmembrane region" description="Helical" evidence="6">
    <location>
        <begin position="181"/>
        <end position="200"/>
    </location>
</feature>
<dbReference type="CDD" id="cd06579">
    <property type="entry name" value="TM_PBP1_transp_AraH_like"/>
    <property type="match status" value="1"/>
</dbReference>
<sequence length="332" mass="34732">MDHLMKGINKMKDKKPDKGSQKPLGMFSAGLKTELFLLALLTLLVIFFSVKSDVFFTAGNLKTLTRQASIYGIIAIGMVVVITSGGIDLSVGSVTGISGIVAAILMVGGTPIPLAMLLAIGCGVLLGFVNGMLVHDGKVPPFIATLGTMTVVRAMIMLITKASMISGIPTSFRQIAQREMLGVPFLFVVWCIIILLTWFMTKKTIFGRNVYALGSNREAARLSGINIRLTTYGVYMFSGLVCSIAGLLLTARLGNGVPTAGSGYELDAIAAAVVGGASLDGGSGSVIGTVLGSMIMATLRQGGVLLGVNSFILEIIIGSLIVVAVLLDKLRN</sequence>
<evidence type="ECO:0000313" key="7">
    <source>
        <dbReference type="EMBL" id="SMP71651.1"/>
    </source>
</evidence>
<name>A0AA46AKJ6_9CLOT</name>
<feature type="transmembrane region" description="Helical" evidence="6">
    <location>
        <begin position="304"/>
        <end position="327"/>
    </location>
</feature>
<dbReference type="EMBL" id="FXUF01000024">
    <property type="protein sequence ID" value="SMP71651.1"/>
    <property type="molecule type" value="Genomic_DNA"/>
</dbReference>
<dbReference type="GO" id="GO:0022857">
    <property type="term" value="F:transmembrane transporter activity"/>
    <property type="evidence" value="ECO:0007669"/>
    <property type="project" value="InterPro"/>
</dbReference>
<evidence type="ECO:0000256" key="5">
    <source>
        <dbReference type="ARBA" id="ARBA00023136"/>
    </source>
</evidence>